<comment type="caution">
    <text evidence="2">The sequence shown here is derived from an EMBL/GenBank/DDBJ whole genome shotgun (WGS) entry which is preliminary data.</text>
</comment>
<evidence type="ECO:0000313" key="2">
    <source>
        <dbReference type="EMBL" id="CAD7681740.1"/>
    </source>
</evidence>
<dbReference type="Proteomes" id="UP000645828">
    <property type="component" value="Unassembled WGS sequence"/>
</dbReference>
<protein>
    <submittedName>
        <fullName evidence="2">(raccoon dog) hypothetical protein</fullName>
    </submittedName>
</protein>
<reference evidence="2" key="1">
    <citation type="submission" date="2020-12" db="EMBL/GenBank/DDBJ databases">
        <authorList>
            <consortium name="Molecular Ecology Group"/>
        </authorList>
    </citation>
    <scope>NUCLEOTIDE SEQUENCE</scope>
    <source>
        <strain evidence="2">TBG_1078</strain>
    </source>
</reference>
<feature type="compositionally biased region" description="Low complexity" evidence="1">
    <location>
        <begin position="89"/>
        <end position="99"/>
    </location>
</feature>
<keyword evidence="3" id="KW-1185">Reference proteome</keyword>
<dbReference type="EMBL" id="CAJHUB010000754">
    <property type="protein sequence ID" value="CAD7681740.1"/>
    <property type="molecule type" value="Genomic_DNA"/>
</dbReference>
<sequence>MRDGLWNDRVNSWSRVRLQNQTVWEHCLGICIETRTLQCKSGECEHGQRFRGHQPRQQVPAGPGSKPPAPRAVRNQPVGVAAPPRPAHRSAPCSLSGGAAPPPLPRAPGSLRGRGLPDASRASRVREGGAALGAPHVRGGPTARRGAESSDAPGRRGLGGRGSRGLRVAVPGDSRPAPPSGGGGLQPHVARPGFPDAHVRDEAAGPPQNGALRGAGRTREPPRAPGLTACGGASPQGSLLLSHPRGGGWSAPDGRRACVLAGRGCGSARVGLRRSDAPGKARDLRCAEPRRAAPMPLCAPAAASRPLRDSRRVSVPPSPAISATDWGIGGPSRPSFPRVRLWVLPLGLVVILVRREPLSKPQAWSFFFVFVFF</sequence>
<feature type="region of interest" description="Disordered" evidence="1">
    <location>
        <begin position="47"/>
        <end position="248"/>
    </location>
</feature>
<evidence type="ECO:0000313" key="3">
    <source>
        <dbReference type="Proteomes" id="UP000645828"/>
    </source>
</evidence>
<proteinExistence type="predicted"/>
<name>A0A811YZ77_NYCPR</name>
<dbReference type="AlphaFoldDB" id="A0A811YZ77"/>
<evidence type="ECO:0000256" key="1">
    <source>
        <dbReference type="SAM" id="MobiDB-lite"/>
    </source>
</evidence>
<accession>A0A811YZ77</accession>
<feature type="compositionally biased region" description="Low complexity" evidence="1">
    <location>
        <begin position="107"/>
        <end position="117"/>
    </location>
</feature>
<gene>
    <name evidence="2" type="ORF">NYPRO_LOCUS14532</name>
</gene>
<organism evidence="2 3">
    <name type="scientific">Nyctereutes procyonoides</name>
    <name type="common">Raccoon dog</name>
    <name type="synonym">Canis procyonoides</name>
    <dbReference type="NCBI Taxonomy" id="34880"/>
    <lineage>
        <taxon>Eukaryota</taxon>
        <taxon>Metazoa</taxon>
        <taxon>Chordata</taxon>
        <taxon>Craniata</taxon>
        <taxon>Vertebrata</taxon>
        <taxon>Euteleostomi</taxon>
        <taxon>Mammalia</taxon>
        <taxon>Eutheria</taxon>
        <taxon>Laurasiatheria</taxon>
        <taxon>Carnivora</taxon>
        <taxon>Caniformia</taxon>
        <taxon>Canidae</taxon>
        <taxon>Nyctereutes</taxon>
    </lineage>
</organism>